<dbReference type="Gene3D" id="1.10.287.380">
    <property type="entry name" value="Valyl-tRNA synthetase, C-terminal domain"/>
    <property type="match status" value="1"/>
</dbReference>
<evidence type="ECO:0000313" key="13">
    <source>
        <dbReference type="Proteomes" id="UP001374893"/>
    </source>
</evidence>
<evidence type="ECO:0000256" key="5">
    <source>
        <dbReference type="ARBA" id="ARBA00022917"/>
    </source>
</evidence>
<dbReference type="Pfam" id="PF10458">
    <property type="entry name" value="Val_tRNA-synt_C"/>
    <property type="match status" value="1"/>
</dbReference>
<sequence length="918" mass="103760">MDPRFALLYKTGGLWHPSAAMSELAKAYEPQAVEEKWYAAWLEGKCFEADPRSEKPAYSIVIPPPNVTGILHLGHVLNNSLQDILARRARQTGHEVLWLPGTDHAGIATQAKVERELREAEGKSRRDLGRDAFLERVWDFKDRHGDIIIKQLKRLGCSCDWSRERFTMDEAYTKWVSHVFVELFKEGLIYRGKRMVNWCPVSLTALSDEEVIMKPQRSKLYRMRYELVDSPGEYLEISTTRPETLMGDVAVAVNPKDPRHAANIGKMVRRPFPAAEIPIVADEHVDIEFGTGALKITPAHDKADFEIGLKHNLEIIDVLHPDGTINCPDCPDLDGLDRFKARKLAAAKLEEMGLLVEVEEYENNVGFSERADVPVEPRISMQWFLRYPCVDEAAKAVESGEIAFRPDRWRKTYAHWMENLQDWCISRQLWWGHQIPVWYRKEKLEALKGAESLDMADFDKGDIHVGVEEPADADEWVRDEDVMDTWFSSWLWPFATMAGVGERTDELKKFYPTSDLVTGPDILFFWVARMIMAGYRFEGELPFRNVYFTGLIRDMKGRKMSKSLGNSPDPIDLMEKYGADGLRFGLTRIAPVGTDIRFDESQIEEGRNFANKLYNACRFRQMAEGSASYAVGPASLGELPPYHVDIIAKLDALASDLDRLYADYRFGEIAQRLYEFLWSDFCDRFLEAVKGDLREDASADARDKTLAVFDAVISRYLQLLHPYMPHVTEELSQRMGFTGDGEFVMEKELAADGLLAGADRSAVEAEQAKAAAIYESAGRLRNLKAEYNVATRRDVKFVVKGAPNWLEGEKGVLALLSGAGEIAIDASYEAPKGTPAALTDIGEVALPLEGLIDVEAEKIRLGKEIEKIRIEVRKSEGKLGNASFVERAPAEVVDQERARLEEWKGKLSQLEEMVASLG</sequence>
<evidence type="ECO:0000259" key="11">
    <source>
        <dbReference type="Pfam" id="PF10458"/>
    </source>
</evidence>
<dbReference type="Proteomes" id="UP001374893">
    <property type="component" value="Chromosome"/>
</dbReference>
<feature type="short sequence motif" description="'KMSKS' region" evidence="8">
    <location>
        <begin position="559"/>
        <end position="563"/>
    </location>
</feature>
<keyword evidence="1 8" id="KW-0963">Cytoplasm</keyword>
<dbReference type="EMBL" id="AP024702">
    <property type="protein sequence ID" value="BCX50151.1"/>
    <property type="molecule type" value="Genomic_DNA"/>
</dbReference>
<dbReference type="HAMAP" id="MF_02004">
    <property type="entry name" value="Val_tRNA_synth_type1"/>
    <property type="match status" value="1"/>
</dbReference>
<keyword evidence="5 8" id="KW-0648">Protein biosynthesis</keyword>
<dbReference type="PANTHER" id="PTHR11946">
    <property type="entry name" value="VALYL-TRNA SYNTHETASES"/>
    <property type="match status" value="1"/>
</dbReference>
<dbReference type="Pfam" id="PF08264">
    <property type="entry name" value="Anticodon_1"/>
    <property type="match status" value="1"/>
</dbReference>
<evidence type="ECO:0000259" key="9">
    <source>
        <dbReference type="Pfam" id="PF00133"/>
    </source>
</evidence>
<dbReference type="PANTHER" id="PTHR11946:SF93">
    <property type="entry name" value="VALINE--TRNA LIGASE, CHLOROPLASTIC_MITOCHONDRIAL 2"/>
    <property type="match status" value="1"/>
</dbReference>
<keyword evidence="6 8" id="KW-0030">Aminoacyl-tRNA synthetase</keyword>
<dbReference type="NCBIfam" id="TIGR00422">
    <property type="entry name" value="valS"/>
    <property type="match status" value="1"/>
</dbReference>
<dbReference type="SUPFAM" id="SSF50677">
    <property type="entry name" value="ValRS/IleRS/LeuRS editing domain"/>
    <property type="match status" value="1"/>
</dbReference>
<dbReference type="InterPro" id="IPR002300">
    <property type="entry name" value="aa-tRNA-synth_Ia"/>
</dbReference>
<dbReference type="InterPro" id="IPR009008">
    <property type="entry name" value="Val/Leu/Ile-tRNA-synth_edit"/>
</dbReference>
<dbReference type="Pfam" id="PF00133">
    <property type="entry name" value="tRNA-synt_1"/>
    <property type="match status" value="1"/>
</dbReference>
<accession>A0ABM7RHQ6</accession>
<comment type="subcellular location">
    <subcellularLocation>
        <location evidence="8">Cytoplasm</location>
    </subcellularLocation>
</comment>
<dbReference type="InterPro" id="IPR033705">
    <property type="entry name" value="Anticodon_Ia_Val"/>
</dbReference>
<dbReference type="InterPro" id="IPR010978">
    <property type="entry name" value="tRNA-bd_arm"/>
</dbReference>
<dbReference type="InterPro" id="IPR019499">
    <property type="entry name" value="Val-tRNA_synth_tRNA-bd"/>
</dbReference>
<evidence type="ECO:0000256" key="8">
    <source>
        <dbReference type="HAMAP-Rule" id="MF_02004"/>
    </source>
</evidence>
<proteinExistence type="inferred from homology"/>
<dbReference type="InterPro" id="IPR009080">
    <property type="entry name" value="tRNAsynth_Ia_anticodon-bd"/>
</dbReference>
<dbReference type="Gene3D" id="3.40.50.620">
    <property type="entry name" value="HUPs"/>
    <property type="match status" value="2"/>
</dbReference>
<comment type="catalytic activity">
    <reaction evidence="7 8">
        <text>tRNA(Val) + L-valine + ATP = L-valyl-tRNA(Val) + AMP + diphosphate</text>
        <dbReference type="Rhea" id="RHEA:10704"/>
        <dbReference type="Rhea" id="RHEA-COMP:9672"/>
        <dbReference type="Rhea" id="RHEA-COMP:9708"/>
        <dbReference type="ChEBI" id="CHEBI:30616"/>
        <dbReference type="ChEBI" id="CHEBI:33019"/>
        <dbReference type="ChEBI" id="CHEBI:57762"/>
        <dbReference type="ChEBI" id="CHEBI:78442"/>
        <dbReference type="ChEBI" id="CHEBI:78537"/>
        <dbReference type="ChEBI" id="CHEBI:456215"/>
        <dbReference type="EC" id="6.1.1.9"/>
    </reaction>
</comment>
<keyword evidence="2 8" id="KW-0436">Ligase</keyword>
<evidence type="ECO:0000313" key="12">
    <source>
        <dbReference type="EMBL" id="BCX50151.1"/>
    </source>
</evidence>
<name>A0ABM7RHQ6_9BACT</name>
<dbReference type="InterPro" id="IPR013155">
    <property type="entry name" value="M/V/L/I-tRNA-synth_anticd-bd"/>
</dbReference>
<keyword evidence="3 8" id="KW-0547">Nucleotide-binding</keyword>
<reference evidence="12 13" key="1">
    <citation type="submission" date="2021-06" db="EMBL/GenBank/DDBJ databases">
        <title>Complete genome of Haloferula helveola possessing various polysaccharide degrading enzymes.</title>
        <authorList>
            <person name="Takami H."/>
            <person name="Huang C."/>
            <person name="Hamasaki K."/>
        </authorList>
    </citation>
    <scope>NUCLEOTIDE SEQUENCE [LARGE SCALE GENOMIC DNA]</scope>
    <source>
        <strain evidence="12 13">CN-1</strain>
    </source>
</reference>
<dbReference type="InterPro" id="IPR001412">
    <property type="entry name" value="aa-tRNA-synth_I_CS"/>
</dbReference>
<dbReference type="NCBIfam" id="NF004349">
    <property type="entry name" value="PRK05729.1"/>
    <property type="match status" value="1"/>
</dbReference>
<feature type="domain" description="Valyl-tRNA synthetase tRNA-binding arm" evidence="11">
    <location>
        <begin position="853"/>
        <end position="917"/>
    </location>
</feature>
<dbReference type="PRINTS" id="PR00986">
    <property type="entry name" value="TRNASYNTHVAL"/>
</dbReference>
<dbReference type="Gene3D" id="3.90.740.10">
    <property type="entry name" value="Valyl/Leucyl/Isoleucyl-tRNA synthetase, editing domain"/>
    <property type="match status" value="1"/>
</dbReference>
<comment type="similarity">
    <text evidence="8">Belongs to the class-I aminoacyl-tRNA synthetase family. ValS type 1 subfamily.</text>
</comment>
<gene>
    <name evidence="8 12" type="primary">valS</name>
    <name evidence="12" type="ORF">HAHE_40590</name>
</gene>
<dbReference type="SUPFAM" id="SSF52374">
    <property type="entry name" value="Nucleotidylyl transferase"/>
    <property type="match status" value="1"/>
</dbReference>
<evidence type="ECO:0000256" key="6">
    <source>
        <dbReference type="ARBA" id="ARBA00023146"/>
    </source>
</evidence>
<evidence type="ECO:0000256" key="1">
    <source>
        <dbReference type="ARBA" id="ARBA00022490"/>
    </source>
</evidence>
<dbReference type="PROSITE" id="PS00178">
    <property type="entry name" value="AA_TRNA_LIGASE_I"/>
    <property type="match status" value="1"/>
</dbReference>
<organism evidence="12 13">
    <name type="scientific">Haloferula helveola</name>
    <dbReference type="NCBI Taxonomy" id="490095"/>
    <lineage>
        <taxon>Bacteria</taxon>
        <taxon>Pseudomonadati</taxon>
        <taxon>Verrucomicrobiota</taxon>
        <taxon>Verrucomicrobiia</taxon>
        <taxon>Verrucomicrobiales</taxon>
        <taxon>Verrucomicrobiaceae</taxon>
        <taxon>Haloferula</taxon>
    </lineage>
</organism>
<comment type="domain">
    <text evidence="8">The C-terminal coiled-coil domain is crucial for aminoacylation activity.</text>
</comment>
<keyword evidence="8" id="KW-0175">Coiled coil</keyword>
<dbReference type="CDD" id="cd00817">
    <property type="entry name" value="ValRS_core"/>
    <property type="match status" value="1"/>
</dbReference>
<dbReference type="InterPro" id="IPR014729">
    <property type="entry name" value="Rossmann-like_a/b/a_fold"/>
</dbReference>
<keyword evidence="4 8" id="KW-0067">ATP-binding</keyword>
<dbReference type="Gene3D" id="1.10.730.10">
    <property type="entry name" value="Isoleucyl-tRNA Synthetase, Domain 1"/>
    <property type="match status" value="1"/>
</dbReference>
<feature type="binding site" evidence="8">
    <location>
        <position position="562"/>
    </location>
    <ligand>
        <name>ATP</name>
        <dbReference type="ChEBI" id="CHEBI:30616"/>
    </ligand>
</feature>
<protein>
    <recommendedName>
        <fullName evidence="8">Valine--tRNA ligase</fullName>
        <ecNumber evidence="8">6.1.1.9</ecNumber>
    </recommendedName>
    <alternativeName>
        <fullName evidence="8">Valyl-tRNA synthetase</fullName>
        <shortName evidence="8">ValRS</shortName>
    </alternativeName>
</protein>
<feature type="domain" description="Aminoacyl-tRNA synthetase class Ia" evidence="9">
    <location>
        <begin position="36"/>
        <end position="599"/>
    </location>
</feature>
<dbReference type="InterPro" id="IPR037118">
    <property type="entry name" value="Val-tRNA_synth_C_sf"/>
</dbReference>
<keyword evidence="13" id="KW-1185">Reference proteome</keyword>
<evidence type="ECO:0000256" key="7">
    <source>
        <dbReference type="ARBA" id="ARBA00047552"/>
    </source>
</evidence>
<dbReference type="SUPFAM" id="SSF47323">
    <property type="entry name" value="Anticodon-binding domain of a subclass of class I aminoacyl-tRNA synthetases"/>
    <property type="match status" value="1"/>
</dbReference>
<comment type="subunit">
    <text evidence="8">Monomer.</text>
</comment>
<feature type="short sequence motif" description="'HIGH' region" evidence="8">
    <location>
        <begin position="65"/>
        <end position="75"/>
    </location>
</feature>
<dbReference type="CDD" id="cd07962">
    <property type="entry name" value="Anticodon_Ia_Val"/>
    <property type="match status" value="1"/>
</dbReference>
<dbReference type="EC" id="6.1.1.9" evidence="8"/>
<comment type="function">
    <text evidence="8">Catalyzes the attachment of valine to tRNA(Val). As ValRS can inadvertently accommodate and process structurally similar amino acids such as threonine, to avoid such errors, it has a 'posttransfer' editing activity that hydrolyzes mischarged Thr-tRNA(Val) in a tRNA-dependent manner.</text>
</comment>
<evidence type="ECO:0000256" key="3">
    <source>
        <dbReference type="ARBA" id="ARBA00022741"/>
    </source>
</evidence>
<comment type="domain">
    <text evidence="8">ValRS has two distinct active sites: one for aminoacylation and one for editing. The misactivated threonine is translocated from the active site to the editing site.</text>
</comment>
<evidence type="ECO:0000256" key="2">
    <source>
        <dbReference type="ARBA" id="ARBA00022598"/>
    </source>
</evidence>
<feature type="domain" description="Methionyl/Valyl/Leucyl/Isoleucyl-tRNA synthetase anticodon-binding" evidence="10">
    <location>
        <begin position="646"/>
        <end position="796"/>
    </location>
</feature>
<dbReference type="SUPFAM" id="SSF46589">
    <property type="entry name" value="tRNA-binding arm"/>
    <property type="match status" value="1"/>
</dbReference>
<evidence type="ECO:0000259" key="10">
    <source>
        <dbReference type="Pfam" id="PF08264"/>
    </source>
</evidence>
<dbReference type="InterPro" id="IPR002303">
    <property type="entry name" value="Valyl-tRNA_ligase"/>
</dbReference>
<evidence type="ECO:0000256" key="4">
    <source>
        <dbReference type="ARBA" id="ARBA00022840"/>
    </source>
</evidence>